<evidence type="ECO:0000256" key="1">
    <source>
        <dbReference type="ARBA" id="ARBA00004245"/>
    </source>
</evidence>
<evidence type="ECO:0000256" key="2">
    <source>
        <dbReference type="ARBA" id="ARBA00022701"/>
    </source>
</evidence>
<evidence type="ECO:0000256" key="10">
    <source>
        <dbReference type="SAM" id="Coils"/>
    </source>
</evidence>
<dbReference type="InterPro" id="IPR027417">
    <property type="entry name" value="P-loop_NTPase"/>
</dbReference>
<evidence type="ECO:0000313" key="13">
    <source>
        <dbReference type="EnsemblMetazoa" id="GMOY007054-PA"/>
    </source>
</evidence>
<evidence type="ECO:0000256" key="11">
    <source>
        <dbReference type="SAM" id="MobiDB-lite"/>
    </source>
</evidence>
<feature type="coiled-coil region" evidence="10">
    <location>
        <begin position="360"/>
        <end position="426"/>
    </location>
</feature>
<keyword evidence="3 9" id="KW-0547">Nucleotide-binding</keyword>
<comment type="subcellular location">
    <subcellularLocation>
        <location evidence="1">Cytoplasm</location>
        <location evidence="1">Cytoskeleton</location>
    </subcellularLocation>
</comment>
<dbReference type="CDD" id="cd01370">
    <property type="entry name" value="KISc_KIP3_like"/>
    <property type="match status" value="1"/>
</dbReference>
<dbReference type="AlphaFoldDB" id="A0A1B0ESM2"/>
<dbReference type="InterPro" id="IPR001752">
    <property type="entry name" value="Kinesin_motor_dom"/>
</dbReference>
<dbReference type="FunFam" id="3.40.850.10:FF:000054">
    <property type="entry name" value="Kinesin-like protein"/>
    <property type="match status" value="1"/>
</dbReference>
<feature type="coiled-coil region" evidence="10">
    <location>
        <begin position="475"/>
        <end position="502"/>
    </location>
</feature>
<keyword evidence="4 9" id="KW-0067">ATP-binding</keyword>
<dbReference type="SUPFAM" id="SSF52540">
    <property type="entry name" value="P-loop containing nucleoside triphosphate hydrolases"/>
    <property type="match status" value="1"/>
</dbReference>
<dbReference type="GO" id="GO:0007018">
    <property type="term" value="P:microtubule-based movement"/>
    <property type="evidence" value="ECO:0007669"/>
    <property type="project" value="InterPro"/>
</dbReference>
<dbReference type="GO" id="GO:0003777">
    <property type="term" value="F:microtubule motor activity"/>
    <property type="evidence" value="ECO:0007669"/>
    <property type="project" value="InterPro"/>
</dbReference>
<dbReference type="EnsemblMetazoa" id="GMOY007054-RA">
    <property type="protein sequence ID" value="GMOY007054-PA"/>
    <property type="gene ID" value="GMOY007054"/>
</dbReference>
<organism evidence="13 14">
    <name type="scientific">Glossina morsitans morsitans</name>
    <name type="common">Savannah tsetse fly</name>
    <dbReference type="NCBI Taxonomy" id="37546"/>
    <lineage>
        <taxon>Eukaryota</taxon>
        <taxon>Metazoa</taxon>
        <taxon>Ecdysozoa</taxon>
        <taxon>Arthropoda</taxon>
        <taxon>Hexapoda</taxon>
        <taxon>Insecta</taxon>
        <taxon>Pterygota</taxon>
        <taxon>Neoptera</taxon>
        <taxon>Endopterygota</taxon>
        <taxon>Diptera</taxon>
        <taxon>Brachycera</taxon>
        <taxon>Muscomorpha</taxon>
        <taxon>Hippoboscoidea</taxon>
        <taxon>Glossinidae</taxon>
        <taxon>Glossina</taxon>
    </lineage>
</organism>
<evidence type="ECO:0000256" key="3">
    <source>
        <dbReference type="ARBA" id="ARBA00022741"/>
    </source>
</evidence>
<feature type="domain" description="Kinesin motor" evidence="12">
    <location>
        <begin position="7"/>
        <end position="345"/>
    </location>
</feature>
<keyword evidence="5 10" id="KW-0175">Coiled coil</keyword>
<protein>
    <recommendedName>
        <fullName evidence="12">Kinesin motor domain-containing protein</fullName>
    </recommendedName>
</protein>
<dbReference type="EMBL" id="CCAG010019435">
    <property type="status" value="NOT_ANNOTATED_CDS"/>
    <property type="molecule type" value="Genomic_DNA"/>
</dbReference>
<name>A0A1B0ESM2_GLOMM</name>
<evidence type="ECO:0000256" key="5">
    <source>
        <dbReference type="ARBA" id="ARBA00023054"/>
    </source>
</evidence>
<dbReference type="GO" id="GO:0008017">
    <property type="term" value="F:microtubule binding"/>
    <property type="evidence" value="ECO:0007669"/>
    <property type="project" value="InterPro"/>
</dbReference>
<evidence type="ECO:0000259" key="12">
    <source>
        <dbReference type="PROSITE" id="PS50067"/>
    </source>
</evidence>
<feature type="compositionally biased region" description="Polar residues" evidence="11">
    <location>
        <begin position="760"/>
        <end position="771"/>
    </location>
</feature>
<proteinExistence type="inferred from homology"/>
<dbReference type="SMART" id="SM00129">
    <property type="entry name" value="KISc"/>
    <property type="match status" value="1"/>
</dbReference>
<dbReference type="Pfam" id="PF00225">
    <property type="entry name" value="Kinesin"/>
    <property type="match status" value="1"/>
</dbReference>
<reference evidence="13" key="1">
    <citation type="submission" date="2020-05" db="UniProtKB">
        <authorList>
            <consortium name="EnsemblMetazoa"/>
        </authorList>
    </citation>
    <scope>IDENTIFICATION</scope>
    <source>
        <strain evidence="13">Yale</strain>
    </source>
</reference>
<dbReference type="GO" id="GO:0005524">
    <property type="term" value="F:ATP binding"/>
    <property type="evidence" value="ECO:0007669"/>
    <property type="project" value="UniProtKB-UniRule"/>
</dbReference>
<evidence type="ECO:0000256" key="4">
    <source>
        <dbReference type="ARBA" id="ARBA00022840"/>
    </source>
</evidence>
<evidence type="ECO:0000313" key="14">
    <source>
        <dbReference type="Proteomes" id="UP000092444"/>
    </source>
</evidence>
<keyword evidence="2" id="KW-0493">Microtubule</keyword>
<feature type="binding site" evidence="9">
    <location>
        <begin position="110"/>
        <end position="117"/>
    </location>
    <ligand>
        <name>ATP</name>
        <dbReference type="ChEBI" id="CHEBI:30616"/>
    </ligand>
</feature>
<keyword evidence="7" id="KW-0963">Cytoplasm</keyword>
<dbReference type="InterPro" id="IPR036961">
    <property type="entry name" value="Kinesin_motor_dom_sf"/>
</dbReference>
<dbReference type="Gene3D" id="3.40.850.10">
    <property type="entry name" value="Kinesin motor domain"/>
    <property type="match status" value="1"/>
</dbReference>
<evidence type="ECO:0000256" key="7">
    <source>
        <dbReference type="ARBA" id="ARBA00023212"/>
    </source>
</evidence>
<dbReference type="PRINTS" id="PR00380">
    <property type="entry name" value="KINESINHEAVY"/>
</dbReference>
<evidence type="ECO:0000256" key="8">
    <source>
        <dbReference type="ARBA" id="ARBA00060769"/>
    </source>
</evidence>
<dbReference type="PANTHER" id="PTHR47968:SF65">
    <property type="entry name" value="KINESIN MOTOR DOMAIN-CONTAINING PROTEIN"/>
    <property type="match status" value="1"/>
</dbReference>
<sequence>MGNEQKNIKVVVRVRPCNRKELELNTRSVIKVIDTTTLLFDPDEEDDEFFFQGIKQKFRDITKRVNKKMSMEFDRVFDANITNKEIFEECVAPLVDSVLNGYNCSIFAYGATGAGKTFTMLGNRRYAGLMSLTINHLFNKIEDQSNGYRYDLGVSYLEIYNEQVMNLLTKTGPLKLREDAKGVTVSGLSLTPIRNVNELLELLTLGNSNRTQHPTDMNAESSRSHAVFQVHVRMTDSKTGSKRMVKLSMIDLAGSERAASSKGLRLRFKEGASINKSLLALGNCINKLADGLKHIPYRDSNLTRILKDSLGGNCQTLMVANVSMSSLPYEDTYNTLKYAGRAKKIRTTLRQNVLKSNLPKEFYIKKVNELIEENDRLKRANTELELQASKCDTFVASEFNRWCCRIDALFSEILKTQKTLSALKNQTKILTWRKNLKAIVSGLFETFPTAYVAQKESLDYISSCSDLDKETNKFMDKIKCLREEIENLYKGLQEMRDEVQTSKYANTLQICLKNQLICLHCAQQLLRNEHLSSIHTELIKVIDLSYKIIKDAYLTKDQRYHIEALQQYVYEDLLKGEDSGKQISSLLLTMFDKNNDAFDCERQKFLRIGEFALGDELFDLDGLEDKTNAGNYSPETNGEQTNLNETKLLSVQEDNISGDSTFVVSPASARSHWKEGKALKCKSNLVTCVLSRELVDISKNNEKLNNVLLRSTLFTHSKLTKTVATGLQKENRKIVPNRVHKNAISYGTARDRYSCANLGSRQPMRTLNSNPDGLPVRFNRASSLRSKK</sequence>
<keyword evidence="14" id="KW-1185">Reference proteome</keyword>
<dbReference type="PhylomeDB" id="A0A1B0ESM2"/>
<dbReference type="PROSITE" id="PS50067">
    <property type="entry name" value="KINESIN_MOTOR_2"/>
    <property type="match status" value="1"/>
</dbReference>
<comment type="similarity">
    <text evidence="8">Belongs to the TRAFAC class myosin-kinesin ATPase superfamily. Kinesin family. KIN-8 subfamily.</text>
</comment>
<dbReference type="VEuPathDB" id="VectorBase:GMOY007054"/>
<evidence type="ECO:0000256" key="9">
    <source>
        <dbReference type="PROSITE-ProRule" id="PRU00283"/>
    </source>
</evidence>
<keyword evidence="7" id="KW-0206">Cytoskeleton</keyword>
<keyword evidence="6 9" id="KW-0505">Motor protein</keyword>
<dbReference type="GO" id="GO:0005874">
    <property type="term" value="C:microtubule"/>
    <property type="evidence" value="ECO:0007669"/>
    <property type="project" value="UniProtKB-KW"/>
</dbReference>
<dbReference type="STRING" id="37546.A0A1B0ESM2"/>
<dbReference type="Proteomes" id="UP000092444">
    <property type="component" value="Unassembled WGS sequence"/>
</dbReference>
<dbReference type="InterPro" id="IPR027640">
    <property type="entry name" value="Kinesin-like_fam"/>
</dbReference>
<evidence type="ECO:0000256" key="6">
    <source>
        <dbReference type="ARBA" id="ARBA00023175"/>
    </source>
</evidence>
<accession>A0A1B0ESM2</accession>
<dbReference type="PANTHER" id="PTHR47968">
    <property type="entry name" value="CENTROMERE PROTEIN E"/>
    <property type="match status" value="1"/>
</dbReference>
<feature type="region of interest" description="Disordered" evidence="11">
    <location>
        <begin position="760"/>
        <end position="788"/>
    </location>
</feature>